<organism evidence="2 3">
    <name type="scientific">Natronosalvus rutilus</name>
    <dbReference type="NCBI Taxonomy" id="2953753"/>
    <lineage>
        <taxon>Archaea</taxon>
        <taxon>Methanobacteriati</taxon>
        <taxon>Methanobacteriota</taxon>
        <taxon>Stenosarchaea group</taxon>
        <taxon>Halobacteria</taxon>
        <taxon>Halobacteriales</taxon>
        <taxon>Natrialbaceae</taxon>
        <taxon>Natronosalvus</taxon>
    </lineage>
</organism>
<keyword evidence="3" id="KW-1185">Reference proteome</keyword>
<accession>A0A9E7SX76</accession>
<name>A0A9E7SX76_9EURY</name>
<dbReference type="GeneID" id="73288565"/>
<evidence type="ECO:0000256" key="1">
    <source>
        <dbReference type="SAM" id="MobiDB-lite"/>
    </source>
</evidence>
<evidence type="ECO:0000313" key="3">
    <source>
        <dbReference type="Proteomes" id="UP001056855"/>
    </source>
</evidence>
<protein>
    <submittedName>
        <fullName evidence="2">Uncharacterized protein</fullName>
    </submittedName>
</protein>
<reference evidence="2" key="1">
    <citation type="submission" date="2022-06" db="EMBL/GenBank/DDBJ databases">
        <title>Diverse halophilic archaea isolated from saline environments.</title>
        <authorList>
            <person name="Cui H.-L."/>
        </authorList>
    </citation>
    <scope>NUCLEOTIDE SEQUENCE</scope>
    <source>
        <strain evidence="2">WLHS1</strain>
    </source>
</reference>
<evidence type="ECO:0000313" key="2">
    <source>
        <dbReference type="EMBL" id="UTF53878.1"/>
    </source>
</evidence>
<dbReference type="RefSeq" id="WP_254158395.1">
    <property type="nucleotide sequence ID" value="NZ_CP100355.1"/>
</dbReference>
<dbReference type="KEGG" id="sawl:NGM29_00925"/>
<sequence length="159" mass="17693">MNRRAFLACVPTVALAGCFYRLGLAERVVVLEKTIEGVEVDLETGERRTVTLLTRRDGPEGPTYETVHDDLEGTVSDDEPLAFEGDLRQDLESTYPEIRLRARVCDSAPLEDPDAASGCRSVSIVSEDFDEVRVGDVIDVRESDDGIGLLEVHKRREDR</sequence>
<proteinExistence type="predicted"/>
<dbReference type="PROSITE" id="PS51257">
    <property type="entry name" value="PROKAR_LIPOPROTEIN"/>
    <property type="match status" value="1"/>
</dbReference>
<feature type="region of interest" description="Disordered" evidence="1">
    <location>
        <begin position="56"/>
        <end position="75"/>
    </location>
</feature>
<gene>
    <name evidence="2" type="ORF">NGM29_00925</name>
</gene>
<dbReference type="Proteomes" id="UP001056855">
    <property type="component" value="Chromosome"/>
</dbReference>
<dbReference type="EMBL" id="CP100355">
    <property type="protein sequence ID" value="UTF53878.1"/>
    <property type="molecule type" value="Genomic_DNA"/>
</dbReference>
<dbReference type="AlphaFoldDB" id="A0A9E7SX76"/>